<dbReference type="InterPro" id="IPR015797">
    <property type="entry name" value="NUDIX_hydrolase-like_dom_sf"/>
</dbReference>
<evidence type="ECO:0000259" key="2">
    <source>
        <dbReference type="PROSITE" id="PS51462"/>
    </source>
</evidence>
<dbReference type="InterPro" id="IPR000086">
    <property type="entry name" value="NUDIX_hydrolase_dom"/>
</dbReference>
<organism evidence="3 4">
    <name type="scientific">Volvox africanus</name>
    <dbReference type="NCBI Taxonomy" id="51714"/>
    <lineage>
        <taxon>Eukaryota</taxon>
        <taxon>Viridiplantae</taxon>
        <taxon>Chlorophyta</taxon>
        <taxon>core chlorophytes</taxon>
        <taxon>Chlorophyceae</taxon>
        <taxon>CS clade</taxon>
        <taxon>Chlamydomonadales</taxon>
        <taxon>Volvocaceae</taxon>
        <taxon>Volvox</taxon>
    </lineage>
</organism>
<dbReference type="InterPro" id="IPR020084">
    <property type="entry name" value="NUDIX_hydrolase_CS"/>
</dbReference>
<evidence type="ECO:0000256" key="1">
    <source>
        <dbReference type="ARBA" id="ARBA00022801"/>
    </source>
</evidence>
<dbReference type="Gene3D" id="3.90.79.10">
    <property type="entry name" value="Nucleoside Triphosphate Pyrophosphohydrolase"/>
    <property type="match status" value="1"/>
</dbReference>
<reference evidence="3" key="1">
    <citation type="journal article" date="2021" name="Proc. Natl. Acad. Sci. U.S.A.">
        <title>Three genomes in the algal genus Volvox reveal the fate of a haploid sex-determining region after a transition to homothallism.</title>
        <authorList>
            <person name="Yamamoto K."/>
            <person name="Hamaji T."/>
            <person name="Kawai-Toyooka H."/>
            <person name="Matsuzaki R."/>
            <person name="Takahashi F."/>
            <person name="Nishimura Y."/>
            <person name="Kawachi M."/>
            <person name="Noguchi H."/>
            <person name="Minakuchi Y."/>
            <person name="Umen J.G."/>
            <person name="Toyoda A."/>
            <person name="Nozaki H."/>
        </authorList>
    </citation>
    <scope>NUCLEOTIDE SEQUENCE</scope>
    <source>
        <strain evidence="3">NIES-3780</strain>
    </source>
</reference>
<gene>
    <name evidence="3" type="ORF">Vafri_6690</name>
</gene>
<keyword evidence="4" id="KW-1185">Reference proteome</keyword>
<feature type="domain" description="Nudix hydrolase" evidence="2">
    <location>
        <begin position="216"/>
        <end position="396"/>
    </location>
</feature>
<dbReference type="PANTHER" id="PTHR21340">
    <property type="entry name" value="DIADENOSINE 5,5-P1,P4-TETRAPHOSPHATE PYROPHOSPHOHYDROLASE MUTT"/>
    <property type="match status" value="1"/>
</dbReference>
<dbReference type="GO" id="GO:0006754">
    <property type="term" value="P:ATP biosynthetic process"/>
    <property type="evidence" value="ECO:0007669"/>
    <property type="project" value="TreeGrafter"/>
</dbReference>
<name>A0A8J4EXA5_9CHLO</name>
<evidence type="ECO:0000313" key="3">
    <source>
        <dbReference type="EMBL" id="GIL50515.1"/>
    </source>
</evidence>
<dbReference type="InterPro" id="IPR051325">
    <property type="entry name" value="Nudix_hydrolase_domain"/>
</dbReference>
<comment type="caution">
    <text evidence="3">The sequence shown here is derived from an EMBL/GenBank/DDBJ whole genome shotgun (WGS) entry which is preliminary data.</text>
</comment>
<dbReference type="AlphaFoldDB" id="A0A8J4EXA5"/>
<protein>
    <recommendedName>
        <fullName evidence="2">Nudix hydrolase domain-containing protein</fullName>
    </recommendedName>
</protein>
<dbReference type="Proteomes" id="UP000747399">
    <property type="component" value="Unassembled WGS sequence"/>
</dbReference>
<dbReference type="Pfam" id="PF05605">
    <property type="entry name" value="zf-Di19"/>
    <property type="match status" value="1"/>
</dbReference>
<dbReference type="InterPro" id="IPR008598">
    <property type="entry name" value="Di19_Zn-bd"/>
</dbReference>
<dbReference type="SUPFAM" id="SSF55811">
    <property type="entry name" value="Nudix"/>
    <property type="match status" value="1"/>
</dbReference>
<dbReference type="EMBL" id="BNCO01000009">
    <property type="protein sequence ID" value="GIL50515.1"/>
    <property type="molecule type" value="Genomic_DNA"/>
</dbReference>
<dbReference type="CDD" id="cd02883">
    <property type="entry name" value="NUDIX_Hydrolase"/>
    <property type="match status" value="1"/>
</dbReference>
<dbReference type="PANTHER" id="PTHR21340:SF0">
    <property type="entry name" value="BIS(5'-NUCLEOSYL)-TETRAPHOSPHATASE [ASYMMETRICAL]"/>
    <property type="match status" value="1"/>
</dbReference>
<dbReference type="PROSITE" id="PS00893">
    <property type="entry name" value="NUDIX_BOX"/>
    <property type="match status" value="1"/>
</dbReference>
<dbReference type="Pfam" id="PF00293">
    <property type="entry name" value="NUDIX"/>
    <property type="match status" value="1"/>
</dbReference>
<dbReference type="PROSITE" id="PS51462">
    <property type="entry name" value="NUDIX"/>
    <property type="match status" value="1"/>
</dbReference>
<dbReference type="GO" id="GO:0006167">
    <property type="term" value="P:AMP biosynthetic process"/>
    <property type="evidence" value="ECO:0007669"/>
    <property type="project" value="TreeGrafter"/>
</dbReference>
<accession>A0A8J4EXA5</accession>
<dbReference type="GO" id="GO:0004081">
    <property type="term" value="F:bis(5'-nucleosyl)-tetraphosphatase (asymmetrical) activity"/>
    <property type="evidence" value="ECO:0007669"/>
    <property type="project" value="TreeGrafter"/>
</dbReference>
<evidence type="ECO:0000313" key="4">
    <source>
        <dbReference type="Proteomes" id="UP000747399"/>
    </source>
</evidence>
<keyword evidence="1" id="KW-0378">Hydrolase</keyword>
<sequence>MVYSINHKASFCKCISYVCSMKTTCKGRASSVAMAGFVHGLSVHGPTAVVTKGLGEMFNQRLPEDLTHLLTWVNENPKHNLLTAVIAKPAWDYRLITALRSLGRTCYIIVWHSDATEDGIARIQAFQSGANMVTNNPEHLHEALQHITSIHGSGNFSCPWCELGGLSEHELWRHQPLYHIYETDKLDAQCPACRKWTSGLTRHINLYHGPTQLVDERTGVFALAVVRRPEDGKFLMVQERYGEGYWLPGGGVDNGESLRQGVIREAWEEAGADIAVTGILTVESFHRGSWRRIIFLAEPVPFVGDRASGHRDNGGAAAAVLADPILAVSGTDSAAARAASAIAAAEASDPLWHRYRCKTLPDVESAGACWVSVQELEALPLRNASEPLTWIPWVAGGGRVLPLDSGAVPEVARVFPDFQL</sequence>
<proteinExistence type="predicted"/>